<organism evidence="2 3">
    <name type="scientific">Catellatospora citrea</name>
    <dbReference type="NCBI Taxonomy" id="53366"/>
    <lineage>
        <taxon>Bacteria</taxon>
        <taxon>Bacillati</taxon>
        <taxon>Actinomycetota</taxon>
        <taxon>Actinomycetes</taxon>
        <taxon>Micromonosporales</taxon>
        <taxon>Micromonosporaceae</taxon>
        <taxon>Catellatospora</taxon>
    </lineage>
</organism>
<name>A0A8J3KLB3_9ACTN</name>
<sequence>MQHRVVRSGWQNAMLACCAALMALGGVCAVSTLLRTDSGLRLAVGATAAVIWAAGSSLLAVRAARQGVRAEPGVLVAHGVLSTRRIPVADLVGVEVIEAANGRGGRYFMPVLVHRSPPKPARRELLRAVGMPGEPRHAVRQLTGLSAMTEQGAQRYADRIRAMAAQAAQLQLRESP</sequence>
<reference evidence="2 3" key="1">
    <citation type="submission" date="2021-01" db="EMBL/GenBank/DDBJ databases">
        <title>Whole genome shotgun sequence of Catellatospora citrea NBRC 14495.</title>
        <authorList>
            <person name="Komaki H."/>
            <person name="Tamura T."/>
        </authorList>
    </citation>
    <scope>NUCLEOTIDE SEQUENCE [LARGE SCALE GENOMIC DNA]</scope>
    <source>
        <strain evidence="2 3">NBRC 14495</strain>
    </source>
</reference>
<evidence type="ECO:0000256" key="1">
    <source>
        <dbReference type="SAM" id="Phobius"/>
    </source>
</evidence>
<proteinExistence type="predicted"/>
<feature type="transmembrane region" description="Helical" evidence="1">
    <location>
        <begin position="39"/>
        <end position="61"/>
    </location>
</feature>
<protein>
    <submittedName>
        <fullName evidence="2">Uncharacterized protein</fullName>
    </submittedName>
</protein>
<evidence type="ECO:0000313" key="2">
    <source>
        <dbReference type="EMBL" id="GIG02113.1"/>
    </source>
</evidence>
<dbReference type="EMBL" id="BONH01000047">
    <property type="protein sequence ID" value="GIG02113.1"/>
    <property type="molecule type" value="Genomic_DNA"/>
</dbReference>
<keyword evidence="3" id="KW-1185">Reference proteome</keyword>
<comment type="caution">
    <text evidence="2">The sequence shown here is derived from an EMBL/GenBank/DDBJ whole genome shotgun (WGS) entry which is preliminary data.</text>
</comment>
<evidence type="ECO:0000313" key="3">
    <source>
        <dbReference type="Proteomes" id="UP000659904"/>
    </source>
</evidence>
<dbReference type="AlphaFoldDB" id="A0A8J3KLB3"/>
<dbReference type="RefSeq" id="WP_120316767.1">
    <property type="nucleotide sequence ID" value="NZ_BONH01000047.1"/>
</dbReference>
<keyword evidence="1" id="KW-1133">Transmembrane helix</keyword>
<accession>A0A8J3KLB3</accession>
<dbReference type="Proteomes" id="UP000659904">
    <property type="component" value="Unassembled WGS sequence"/>
</dbReference>
<keyword evidence="1" id="KW-0472">Membrane</keyword>
<keyword evidence="1" id="KW-0812">Transmembrane</keyword>
<gene>
    <name evidence="2" type="ORF">Cci01nite_72060</name>
</gene>